<keyword evidence="1" id="KW-1133">Transmembrane helix</keyword>
<keyword evidence="1" id="KW-0812">Transmembrane</keyword>
<name>A0A1S8AW12_9EURY</name>
<accession>A0A1S8AW12</accession>
<evidence type="ECO:0000313" key="2">
    <source>
        <dbReference type="EMBL" id="OLZ40767.1"/>
    </source>
</evidence>
<dbReference type="AlphaFoldDB" id="A0A1S8AW12"/>
<protein>
    <submittedName>
        <fullName evidence="2">Uncharacterized protein</fullName>
    </submittedName>
</protein>
<feature type="transmembrane region" description="Helical" evidence="1">
    <location>
        <begin position="12"/>
        <end position="33"/>
    </location>
</feature>
<sequence length="106" mass="11485">MYFLFTPFPWMISHSMDFVILGESITNLIYAVAAISGARILAKKTLAGTVALILGIVVGTLLYGLGTVNVGTAVRHRQMVLWAIFLLGGIGIAQYICIRMSSIQHS</sequence>
<feature type="transmembrane region" description="Helical" evidence="1">
    <location>
        <begin position="45"/>
        <end position="67"/>
    </location>
</feature>
<dbReference type="EMBL" id="LWLN01000001">
    <property type="protein sequence ID" value="OLZ40767.1"/>
    <property type="molecule type" value="Genomic_DNA"/>
</dbReference>
<evidence type="ECO:0000313" key="3">
    <source>
        <dbReference type="Proteomes" id="UP000189370"/>
    </source>
</evidence>
<dbReference type="Proteomes" id="UP000189370">
    <property type="component" value="Unassembled WGS sequence"/>
</dbReference>
<feature type="transmembrane region" description="Helical" evidence="1">
    <location>
        <begin position="79"/>
        <end position="98"/>
    </location>
</feature>
<keyword evidence="3" id="KW-1185">Reference proteome</keyword>
<keyword evidence="1" id="KW-0472">Membrane</keyword>
<reference evidence="3" key="1">
    <citation type="submission" date="2016-04" db="EMBL/GenBank/DDBJ databases">
        <authorList>
            <person name="Chen S.-C."/>
            <person name="Lai M.-C."/>
        </authorList>
    </citation>
    <scope>NUCLEOTIDE SEQUENCE [LARGE SCALE GENOMIC DNA]</scope>
    <source>
        <strain evidence="3">AB14</strain>
    </source>
</reference>
<comment type="caution">
    <text evidence="2">The sequence shown here is derived from an EMBL/GenBank/DDBJ whole genome shotgun (WGS) entry which is preliminary data.</text>
</comment>
<proteinExistence type="predicted"/>
<evidence type="ECO:0000256" key="1">
    <source>
        <dbReference type="SAM" id="Phobius"/>
    </source>
</evidence>
<organism evidence="2 3">
    <name type="scientific">Natrinema saccharevitans</name>
    <dbReference type="NCBI Taxonomy" id="301967"/>
    <lineage>
        <taxon>Archaea</taxon>
        <taxon>Methanobacteriati</taxon>
        <taxon>Methanobacteriota</taxon>
        <taxon>Stenosarchaea group</taxon>
        <taxon>Halobacteria</taxon>
        <taxon>Halobacteriales</taxon>
        <taxon>Natrialbaceae</taxon>
        <taxon>Natrinema</taxon>
    </lineage>
</organism>
<gene>
    <name evidence="2" type="ORF">A6E15_07090</name>
</gene>